<keyword evidence="2" id="KW-0472">Membrane</keyword>
<dbReference type="Pfam" id="PF07963">
    <property type="entry name" value="N_methyl"/>
    <property type="match status" value="1"/>
</dbReference>
<evidence type="ECO:0000256" key="1">
    <source>
        <dbReference type="ARBA" id="ARBA00022481"/>
    </source>
</evidence>
<reference evidence="3 4" key="1">
    <citation type="journal article" date="2011" name="J. Bacteriol.">
        <title>Genome sequence of 'Pedosphaera parvula' Ellin514, an aerobic Verrucomicrobial isolate from pasture soil.</title>
        <authorList>
            <person name="Kant R."/>
            <person name="van Passel M.W."/>
            <person name="Sangwan P."/>
            <person name="Palva A."/>
            <person name="Lucas S."/>
            <person name="Copeland A."/>
            <person name="Lapidus A."/>
            <person name="Glavina Del Rio T."/>
            <person name="Dalin E."/>
            <person name="Tice H."/>
            <person name="Bruce D."/>
            <person name="Goodwin L."/>
            <person name="Pitluck S."/>
            <person name="Chertkov O."/>
            <person name="Larimer F.W."/>
            <person name="Land M.L."/>
            <person name="Hauser L."/>
            <person name="Brettin T.S."/>
            <person name="Detter J.C."/>
            <person name="Han S."/>
            <person name="de Vos W.M."/>
            <person name="Janssen P.H."/>
            <person name="Smidt H."/>
        </authorList>
    </citation>
    <scope>NUCLEOTIDE SEQUENCE [LARGE SCALE GENOMIC DNA]</scope>
    <source>
        <strain evidence="3 4">Ellin514</strain>
    </source>
</reference>
<dbReference type="NCBIfam" id="TIGR02532">
    <property type="entry name" value="IV_pilin_GFxxxE"/>
    <property type="match status" value="1"/>
</dbReference>
<evidence type="ECO:0000313" key="4">
    <source>
        <dbReference type="Proteomes" id="UP000003688"/>
    </source>
</evidence>
<feature type="transmembrane region" description="Helical" evidence="2">
    <location>
        <begin position="13"/>
        <end position="37"/>
    </location>
</feature>
<dbReference type="InterPro" id="IPR045584">
    <property type="entry name" value="Pilin-like"/>
</dbReference>
<dbReference type="PANTHER" id="PTHR30093">
    <property type="entry name" value="GENERAL SECRETION PATHWAY PROTEIN G"/>
    <property type="match status" value="1"/>
</dbReference>
<dbReference type="AlphaFoldDB" id="B9XPX7"/>
<dbReference type="InterPro" id="IPR000983">
    <property type="entry name" value="Bac_GSPG_pilin"/>
</dbReference>
<name>B9XPX7_PEDPL</name>
<evidence type="ECO:0008006" key="5">
    <source>
        <dbReference type="Google" id="ProtNLM"/>
    </source>
</evidence>
<proteinExistence type="predicted"/>
<evidence type="ECO:0000256" key="2">
    <source>
        <dbReference type="SAM" id="Phobius"/>
    </source>
</evidence>
<dbReference type="GO" id="GO:0015627">
    <property type="term" value="C:type II protein secretion system complex"/>
    <property type="evidence" value="ECO:0007669"/>
    <property type="project" value="InterPro"/>
</dbReference>
<protein>
    <recommendedName>
        <fullName evidence="5">Type II secretory pathway pseudopilin PulG-like protein</fullName>
    </recommendedName>
</protein>
<dbReference type="RefSeq" id="WP_007417863.1">
    <property type="nucleotide sequence ID" value="NZ_ABOX02000050.1"/>
</dbReference>
<dbReference type="Gene3D" id="3.30.700.10">
    <property type="entry name" value="Glycoprotein, Type 4 Pilin"/>
    <property type="match status" value="1"/>
</dbReference>
<dbReference type="OrthoDB" id="198889at2"/>
<keyword evidence="2" id="KW-0812">Transmembrane</keyword>
<sequence precursor="true">MIFNNCLTRGKRAFTLIELLVVIAIIAILAGLLLPALAKAKEKAKKIACVNDLKQWGLAQHIYSGDNTDGIPRDGMGAGGTYPGGGPDGTPDDLNAWFNVLPQNVGERRLTDYFHDPGGNMRTKMPFPGGKGRIWHCPAASMSDSEYAVLSGGGANGFFSMVFNIDLKKGSAGTLTYPLMPKLASIPKPSATVMLFDCVFNPVTEVVNGSPQFNSVNPANRYKSVGSRHEKGTIIAFLDGHANFFKDDAVTNTVKYGTASNGEPNNSDIIWDYNVR</sequence>
<accession>B9XPX7</accession>
<evidence type="ECO:0000313" key="3">
    <source>
        <dbReference type="EMBL" id="EEF58074.1"/>
    </source>
</evidence>
<dbReference type="Proteomes" id="UP000003688">
    <property type="component" value="Unassembled WGS sequence"/>
</dbReference>
<keyword evidence="2" id="KW-1133">Transmembrane helix</keyword>
<organism evidence="3 4">
    <name type="scientific">Pedosphaera parvula (strain Ellin514)</name>
    <dbReference type="NCBI Taxonomy" id="320771"/>
    <lineage>
        <taxon>Bacteria</taxon>
        <taxon>Pseudomonadati</taxon>
        <taxon>Verrucomicrobiota</taxon>
        <taxon>Pedosphaerae</taxon>
        <taxon>Pedosphaerales</taxon>
        <taxon>Pedosphaeraceae</taxon>
        <taxon>Pedosphaera</taxon>
    </lineage>
</organism>
<dbReference type="EMBL" id="ABOX02000050">
    <property type="protein sequence ID" value="EEF58074.1"/>
    <property type="molecule type" value="Genomic_DNA"/>
</dbReference>
<comment type="caution">
    <text evidence="3">The sequence shown here is derived from an EMBL/GenBank/DDBJ whole genome shotgun (WGS) entry which is preliminary data.</text>
</comment>
<dbReference type="STRING" id="320771.Cflav_PD1313"/>
<gene>
    <name evidence="3" type="ORF">Cflav_PD1313</name>
</gene>
<keyword evidence="1" id="KW-0488">Methylation</keyword>
<dbReference type="InterPro" id="IPR012902">
    <property type="entry name" value="N_methyl_site"/>
</dbReference>
<keyword evidence="4" id="KW-1185">Reference proteome</keyword>
<dbReference type="PRINTS" id="PR00813">
    <property type="entry name" value="BCTERIALGSPG"/>
</dbReference>
<dbReference type="SUPFAM" id="SSF54523">
    <property type="entry name" value="Pili subunits"/>
    <property type="match status" value="1"/>
</dbReference>
<dbReference type="PANTHER" id="PTHR30093:SF2">
    <property type="entry name" value="TYPE II SECRETION SYSTEM PROTEIN H"/>
    <property type="match status" value="1"/>
</dbReference>
<dbReference type="GO" id="GO:0015628">
    <property type="term" value="P:protein secretion by the type II secretion system"/>
    <property type="evidence" value="ECO:0007669"/>
    <property type="project" value="InterPro"/>
</dbReference>